<gene>
    <name evidence="1" type="ORF">AB0L03_35735</name>
</gene>
<accession>A0ABV3J5Y1</accession>
<evidence type="ECO:0000313" key="1">
    <source>
        <dbReference type="EMBL" id="MEV4928101.1"/>
    </source>
</evidence>
<organism evidence="1 2">
    <name type="scientific">Streptomyces roseoverticillatus</name>
    <dbReference type="NCBI Taxonomy" id="66429"/>
    <lineage>
        <taxon>Bacteria</taxon>
        <taxon>Bacillati</taxon>
        <taxon>Actinomycetota</taxon>
        <taxon>Actinomycetes</taxon>
        <taxon>Kitasatosporales</taxon>
        <taxon>Streptomycetaceae</taxon>
        <taxon>Streptomyces</taxon>
    </lineage>
</organism>
<comment type="caution">
    <text evidence="1">The sequence shown here is derived from an EMBL/GenBank/DDBJ whole genome shotgun (WGS) entry which is preliminary data.</text>
</comment>
<dbReference type="Proteomes" id="UP001552479">
    <property type="component" value="Unassembled WGS sequence"/>
</dbReference>
<evidence type="ECO:0000313" key="2">
    <source>
        <dbReference type="Proteomes" id="UP001552479"/>
    </source>
</evidence>
<keyword evidence="2" id="KW-1185">Reference proteome</keyword>
<sequence>MNVVNHDSKARRYTLLIKFKDQSGNLVDVITVDVLEVAAGGTANVTARSNRNLTGTVTAEVSKAVRY</sequence>
<dbReference type="EMBL" id="JBFASG010000078">
    <property type="protein sequence ID" value="MEV4928101.1"/>
    <property type="molecule type" value="Genomic_DNA"/>
</dbReference>
<name>A0ABV3J5Y1_9ACTN</name>
<proteinExistence type="predicted"/>
<dbReference type="RefSeq" id="WP_366091078.1">
    <property type="nucleotide sequence ID" value="NZ_JBFASG010000078.1"/>
</dbReference>
<reference evidence="1 2" key="1">
    <citation type="submission" date="2024-06" db="EMBL/GenBank/DDBJ databases">
        <title>The Natural Products Discovery Center: Release of the First 8490 Sequenced Strains for Exploring Actinobacteria Biosynthetic Diversity.</title>
        <authorList>
            <person name="Kalkreuter E."/>
            <person name="Kautsar S.A."/>
            <person name="Yang D."/>
            <person name="Bader C.D."/>
            <person name="Teijaro C.N."/>
            <person name="Fluegel L."/>
            <person name="Davis C.M."/>
            <person name="Simpson J.R."/>
            <person name="Lauterbach L."/>
            <person name="Steele A.D."/>
            <person name="Gui C."/>
            <person name="Meng S."/>
            <person name="Li G."/>
            <person name="Viehrig K."/>
            <person name="Ye F."/>
            <person name="Su P."/>
            <person name="Kiefer A.F."/>
            <person name="Nichols A."/>
            <person name="Cepeda A.J."/>
            <person name="Yan W."/>
            <person name="Fan B."/>
            <person name="Jiang Y."/>
            <person name="Adhikari A."/>
            <person name="Zheng C.-J."/>
            <person name="Schuster L."/>
            <person name="Cowan T.M."/>
            <person name="Smanski M.J."/>
            <person name="Chevrette M.G."/>
            <person name="De Carvalho L.P.S."/>
            <person name="Shen B."/>
        </authorList>
    </citation>
    <scope>NUCLEOTIDE SEQUENCE [LARGE SCALE GENOMIC DNA]</scope>
    <source>
        <strain evidence="1 2">NPDC053791</strain>
    </source>
</reference>
<protein>
    <submittedName>
        <fullName evidence="1">Uncharacterized protein</fullName>
    </submittedName>
</protein>